<dbReference type="KEGG" id="amyt:AMYT_2323"/>
<dbReference type="RefSeq" id="WP_114842683.1">
    <property type="nucleotide sequence ID" value="NZ_CP031219.1"/>
</dbReference>
<keyword evidence="1" id="KW-1133">Transmembrane helix</keyword>
<dbReference type="EMBL" id="NXID01000017">
    <property type="protein sequence ID" value="RXK15878.1"/>
    <property type="molecule type" value="Genomic_DNA"/>
</dbReference>
<reference evidence="2 3" key="1">
    <citation type="submission" date="2017-09" db="EMBL/GenBank/DDBJ databases">
        <title>Genomics of the genus Arcobacter.</title>
        <authorList>
            <person name="Perez-Cataluna A."/>
            <person name="Figueras M.J."/>
            <person name="Salas-Masso N."/>
        </authorList>
    </citation>
    <scope>NUCLEOTIDE SEQUENCE [LARGE SCALE GENOMIC DNA]</scope>
    <source>
        <strain evidence="2 3">CECT 7386</strain>
    </source>
</reference>
<evidence type="ECO:0008006" key="4">
    <source>
        <dbReference type="Google" id="ProtNLM"/>
    </source>
</evidence>
<sequence length="209" mass="24434">MKRSFSLLELILTLTIISIISFSFFYNKETILENKINIVTNKLVLYLKQTRLQALIDSQYDLNDNLWHKKRWTLSFFRCSKNVGGIYYVIYSDKNKKGHPNKQESLKDPLTNRYIYSSNSCNEESDTSKYVLLTKEFDITNVEISCKSDNSLGKISFGYDGKIYNKLSTNEKEDKKNELKEPCTIKLIDKKGKYREIIIENEGGNIYKI</sequence>
<organism evidence="2 3">
    <name type="scientific">Malaciobacter mytili LMG 24559</name>
    <dbReference type="NCBI Taxonomy" id="1032238"/>
    <lineage>
        <taxon>Bacteria</taxon>
        <taxon>Pseudomonadati</taxon>
        <taxon>Campylobacterota</taxon>
        <taxon>Epsilonproteobacteria</taxon>
        <taxon>Campylobacterales</taxon>
        <taxon>Arcobacteraceae</taxon>
        <taxon>Malaciobacter</taxon>
    </lineage>
</organism>
<gene>
    <name evidence="2" type="ORF">CP985_05815</name>
</gene>
<keyword evidence="1" id="KW-0472">Membrane</keyword>
<dbReference type="Proteomes" id="UP000290092">
    <property type="component" value="Unassembled WGS sequence"/>
</dbReference>
<evidence type="ECO:0000256" key="1">
    <source>
        <dbReference type="SAM" id="Phobius"/>
    </source>
</evidence>
<feature type="transmembrane region" description="Helical" evidence="1">
    <location>
        <begin position="7"/>
        <end position="26"/>
    </location>
</feature>
<accession>A0AAX2AGB5</accession>
<evidence type="ECO:0000313" key="2">
    <source>
        <dbReference type="EMBL" id="RXK15878.1"/>
    </source>
</evidence>
<keyword evidence="3" id="KW-1185">Reference proteome</keyword>
<name>A0AAX2AGB5_9BACT</name>
<dbReference type="AlphaFoldDB" id="A0AAX2AGB5"/>
<keyword evidence="1" id="KW-0812">Transmembrane</keyword>
<comment type="caution">
    <text evidence="2">The sequence shown here is derived from an EMBL/GenBank/DDBJ whole genome shotgun (WGS) entry which is preliminary data.</text>
</comment>
<proteinExistence type="predicted"/>
<protein>
    <recommendedName>
        <fullName evidence="4">Type II secretion system protein</fullName>
    </recommendedName>
</protein>
<evidence type="ECO:0000313" key="3">
    <source>
        <dbReference type="Proteomes" id="UP000290092"/>
    </source>
</evidence>